<accession>A0ABM8W9H0</accession>
<organism evidence="2 3">
    <name type="scientific">Cupriavidus pinatubonensis</name>
    <dbReference type="NCBI Taxonomy" id="248026"/>
    <lineage>
        <taxon>Bacteria</taxon>
        <taxon>Pseudomonadati</taxon>
        <taxon>Pseudomonadota</taxon>
        <taxon>Betaproteobacteria</taxon>
        <taxon>Burkholderiales</taxon>
        <taxon>Burkholderiaceae</taxon>
        <taxon>Cupriavidus</taxon>
    </lineage>
</organism>
<evidence type="ECO:0000313" key="3">
    <source>
        <dbReference type="Proteomes" id="UP000701702"/>
    </source>
</evidence>
<proteinExistence type="predicted"/>
<sequence length="111" mass="12348">MALPTNSQQSLDLFETDATPANGVSMPMNPRKRRALVALMHGPLAREDFDRTVGCSNGPDLILALRRIGFHIPCELKSHRDRDGRDVRFGVYELSACDRAIVARWLSAKEG</sequence>
<protein>
    <submittedName>
        <fullName evidence="2">Uncharacterized protein</fullName>
    </submittedName>
</protein>
<dbReference type="EMBL" id="CAJZAF010000001">
    <property type="protein sequence ID" value="CAG9163846.1"/>
    <property type="molecule type" value="Genomic_DNA"/>
</dbReference>
<feature type="compositionally biased region" description="Polar residues" evidence="1">
    <location>
        <begin position="1"/>
        <end position="11"/>
    </location>
</feature>
<evidence type="ECO:0000313" key="2">
    <source>
        <dbReference type="EMBL" id="CAG9163846.1"/>
    </source>
</evidence>
<dbReference type="RefSeq" id="WP_223999082.1">
    <property type="nucleotide sequence ID" value="NZ_CAJZAF010000001.1"/>
</dbReference>
<reference evidence="2 3" key="1">
    <citation type="submission" date="2021-08" db="EMBL/GenBank/DDBJ databases">
        <authorList>
            <person name="Peeters C."/>
        </authorList>
    </citation>
    <scope>NUCLEOTIDE SEQUENCE [LARGE SCALE GENOMIC DNA]</scope>
    <source>
        <strain evidence="2 3">LMG 23994</strain>
    </source>
</reference>
<comment type="caution">
    <text evidence="2">The sequence shown here is derived from an EMBL/GenBank/DDBJ whole genome shotgun (WGS) entry which is preliminary data.</text>
</comment>
<gene>
    <name evidence="2" type="ORF">LMG23994_00303</name>
</gene>
<dbReference type="Proteomes" id="UP000701702">
    <property type="component" value="Unassembled WGS sequence"/>
</dbReference>
<evidence type="ECO:0000256" key="1">
    <source>
        <dbReference type="SAM" id="MobiDB-lite"/>
    </source>
</evidence>
<keyword evidence="3" id="KW-1185">Reference proteome</keyword>
<feature type="region of interest" description="Disordered" evidence="1">
    <location>
        <begin position="1"/>
        <end position="27"/>
    </location>
</feature>
<name>A0ABM8W9H0_9BURK</name>